<dbReference type="Ensembl" id="ENSACAT00000029792.2">
    <property type="protein sequence ID" value="ENSACAP00000022375.2"/>
    <property type="gene ID" value="ENSACAG00000028832.2"/>
</dbReference>
<evidence type="ECO:0000256" key="1">
    <source>
        <dbReference type="ARBA" id="ARBA00022723"/>
    </source>
</evidence>
<dbReference type="Gene3D" id="3.30.40.10">
    <property type="entry name" value="Zinc/RING finger domain, C3HC4 (zinc finger)"/>
    <property type="match status" value="1"/>
</dbReference>
<dbReference type="HOGENOM" id="CLU_013137_6_1_1"/>
<dbReference type="InterPro" id="IPR013083">
    <property type="entry name" value="Znf_RING/FYVE/PHD"/>
</dbReference>
<dbReference type="Pfam" id="PF00643">
    <property type="entry name" value="zf-B_box"/>
    <property type="match status" value="1"/>
</dbReference>
<evidence type="ECO:0000259" key="5">
    <source>
        <dbReference type="PROSITE" id="PS50089"/>
    </source>
</evidence>
<evidence type="ECO:0000256" key="3">
    <source>
        <dbReference type="ARBA" id="ARBA00022833"/>
    </source>
</evidence>
<dbReference type="SUPFAM" id="SSF57845">
    <property type="entry name" value="B-box zinc-binding domain"/>
    <property type="match status" value="1"/>
</dbReference>
<dbReference type="Proteomes" id="UP000001646">
    <property type="component" value="Chromosome 2"/>
</dbReference>
<dbReference type="InterPro" id="IPR000315">
    <property type="entry name" value="Znf_B-box"/>
</dbReference>
<dbReference type="SUPFAM" id="SSF57850">
    <property type="entry name" value="RING/U-box"/>
    <property type="match status" value="1"/>
</dbReference>
<gene>
    <name evidence="7" type="primary">LOC100557938</name>
</gene>
<keyword evidence="8" id="KW-1185">Reference proteome</keyword>
<reference evidence="7" key="3">
    <citation type="submission" date="2025-09" db="UniProtKB">
        <authorList>
            <consortium name="Ensembl"/>
        </authorList>
    </citation>
    <scope>IDENTIFICATION</scope>
</reference>
<dbReference type="InterPro" id="IPR050143">
    <property type="entry name" value="TRIM/RBCC"/>
</dbReference>
<evidence type="ECO:0000259" key="6">
    <source>
        <dbReference type="PROSITE" id="PS50119"/>
    </source>
</evidence>
<dbReference type="SMART" id="SM00184">
    <property type="entry name" value="RING"/>
    <property type="match status" value="1"/>
</dbReference>
<dbReference type="Pfam" id="PF15227">
    <property type="entry name" value="zf-C3HC4_4"/>
    <property type="match status" value="1"/>
</dbReference>
<evidence type="ECO:0000256" key="4">
    <source>
        <dbReference type="PROSITE-ProRule" id="PRU00024"/>
    </source>
</evidence>
<reference evidence="7 8" key="1">
    <citation type="submission" date="2009-12" db="EMBL/GenBank/DDBJ databases">
        <title>The Genome Sequence of Anolis carolinensis (Green Anole Lizard).</title>
        <authorList>
            <consortium name="The Genome Sequencing Platform"/>
            <person name="Di Palma F."/>
            <person name="Alfoldi J."/>
            <person name="Heiman D."/>
            <person name="Young S."/>
            <person name="Grabherr M."/>
            <person name="Johnson J."/>
            <person name="Lander E.S."/>
            <person name="Lindblad-Toh K."/>
        </authorList>
    </citation>
    <scope>NUCLEOTIDE SEQUENCE [LARGE SCALE GENOMIC DNA]</scope>
    <source>
        <strain evidence="7 8">JBL SC #1</strain>
    </source>
</reference>
<evidence type="ECO:0000313" key="8">
    <source>
        <dbReference type="Proteomes" id="UP000001646"/>
    </source>
</evidence>
<dbReference type="PROSITE" id="PS00518">
    <property type="entry name" value="ZF_RING_1"/>
    <property type="match status" value="1"/>
</dbReference>
<dbReference type="PROSITE" id="PS50119">
    <property type="entry name" value="ZF_BBOX"/>
    <property type="match status" value="1"/>
</dbReference>
<sequence>MSSRSPRKRLQAEATCPSCLEYFIDPMILDCGHNLCFRCISHIWRNPQVMARCPQCTAMVHRQNFKANLQLANMVEIARALGKQLKVERDGGKCCKKHQEALKLFCKDDKIPICLVCDRSKQHIKHHVVPVEEVDQEYQIWNCLETLREERDKILAYKTLMEKESQDLLDIGNALERCRNWKLENPVVVAPELKWCIWDICDITPYLKNVIEQFKDHLKSGFRLQKENLHFDPLTSGPWVVLSADCKTVTEGDQYRALSNNPESIYIPSFSPGRGHRADHRTQQTFNAVLYT</sequence>
<dbReference type="eggNOG" id="KOG2177">
    <property type="taxonomic scope" value="Eukaryota"/>
</dbReference>
<evidence type="ECO:0000256" key="2">
    <source>
        <dbReference type="ARBA" id="ARBA00022771"/>
    </source>
</evidence>
<organism evidence="7 8">
    <name type="scientific">Anolis carolinensis</name>
    <name type="common">Green anole</name>
    <name type="synonym">American chameleon</name>
    <dbReference type="NCBI Taxonomy" id="28377"/>
    <lineage>
        <taxon>Eukaryota</taxon>
        <taxon>Metazoa</taxon>
        <taxon>Chordata</taxon>
        <taxon>Craniata</taxon>
        <taxon>Vertebrata</taxon>
        <taxon>Euteleostomi</taxon>
        <taxon>Lepidosauria</taxon>
        <taxon>Squamata</taxon>
        <taxon>Bifurcata</taxon>
        <taxon>Unidentata</taxon>
        <taxon>Episquamata</taxon>
        <taxon>Toxicofera</taxon>
        <taxon>Iguania</taxon>
        <taxon>Dactyloidae</taxon>
        <taxon>Anolis</taxon>
    </lineage>
</organism>
<reference evidence="7" key="2">
    <citation type="submission" date="2025-08" db="UniProtKB">
        <authorList>
            <consortium name="Ensembl"/>
        </authorList>
    </citation>
    <scope>IDENTIFICATION</scope>
</reference>
<dbReference type="PANTHER" id="PTHR24103">
    <property type="entry name" value="E3 UBIQUITIN-PROTEIN LIGASE TRIM"/>
    <property type="match status" value="1"/>
</dbReference>
<keyword evidence="3" id="KW-0862">Zinc</keyword>
<evidence type="ECO:0000313" key="7">
    <source>
        <dbReference type="Ensembl" id="ENSACAP00000022375.2"/>
    </source>
</evidence>
<feature type="domain" description="B box-type" evidence="6">
    <location>
        <begin position="90"/>
        <end position="131"/>
    </location>
</feature>
<dbReference type="Bgee" id="ENSACAG00000028832">
    <property type="expression patterns" value="Expressed in ovary and 1 other cell type or tissue"/>
</dbReference>
<keyword evidence="1" id="KW-0479">Metal-binding</keyword>
<dbReference type="GeneTree" id="ENSGT01030000234669"/>
<dbReference type="CDD" id="cd19762">
    <property type="entry name" value="Bbox2_TRIM7-like"/>
    <property type="match status" value="1"/>
</dbReference>
<dbReference type="SMART" id="SM00336">
    <property type="entry name" value="BBOX"/>
    <property type="match status" value="1"/>
</dbReference>
<keyword evidence="2 4" id="KW-0863">Zinc-finger</keyword>
<dbReference type="Gene3D" id="3.30.160.60">
    <property type="entry name" value="Classic Zinc Finger"/>
    <property type="match status" value="1"/>
</dbReference>
<accession>R4GAR8</accession>
<protein>
    <submittedName>
        <fullName evidence="7">Uncharacterized protein</fullName>
    </submittedName>
</protein>
<dbReference type="InterPro" id="IPR001841">
    <property type="entry name" value="Znf_RING"/>
</dbReference>
<dbReference type="GO" id="GO:0008270">
    <property type="term" value="F:zinc ion binding"/>
    <property type="evidence" value="ECO:0007669"/>
    <property type="project" value="UniProtKB-KW"/>
</dbReference>
<proteinExistence type="predicted"/>
<feature type="domain" description="RING-type" evidence="5">
    <location>
        <begin position="16"/>
        <end position="57"/>
    </location>
</feature>
<dbReference type="PROSITE" id="PS50089">
    <property type="entry name" value="ZF_RING_2"/>
    <property type="match status" value="1"/>
</dbReference>
<dbReference type="InterPro" id="IPR017907">
    <property type="entry name" value="Znf_RING_CS"/>
</dbReference>
<dbReference type="AlphaFoldDB" id="R4GAR8"/>
<name>R4GAR8_ANOCA</name>